<dbReference type="Proteomes" id="UP000593561">
    <property type="component" value="Unassembled WGS sequence"/>
</dbReference>
<name>A0A7J8TGN8_GOSDV</name>
<proteinExistence type="predicted"/>
<protein>
    <submittedName>
        <fullName evidence="1">Uncharacterized protein</fullName>
    </submittedName>
</protein>
<dbReference type="AlphaFoldDB" id="A0A7J8TGN8"/>
<comment type="caution">
    <text evidence="1">The sequence shown here is derived from an EMBL/GenBank/DDBJ whole genome shotgun (WGS) entry which is preliminary data.</text>
</comment>
<keyword evidence="2" id="KW-1185">Reference proteome</keyword>
<evidence type="ECO:0000313" key="2">
    <source>
        <dbReference type="Proteomes" id="UP000593561"/>
    </source>
</evidence>
<gene>
    <name evidence="1" type="ORF">Godav_025213</name>
</gene>
<dbReference type="EMBL" id="JABFAC010248309">
    <property type="protein sequence ID" value="MBA0637359.1"/>
    <property type="molecule type" value="Genomic_DNA"/>
</dbReference>
<sequence length="43" mass="4950">MFEVSRRQSILESCKCANFFEEADEYNRDEQAVGCSTDQAERG</sequence>
<accession>A0A7J8TGN8</accession>
<reference evidence="1 2" key="1">
    <citation type="journal article" date="2019" name="Genome Biol. Evol.">
        <title>Insights into the evolution of the New World diploid cottons (Gossypium, subgenus Houzingenia) based on genome sequencing.</title>
        <authorList>
            <person name="Grover C.E."/>
            <person name="Arick M.A. 2nd"/>
            <person name="Thrash A."/>
            <person name="Conover J.L."/>
            <person name="Sanders W.S."/>
            <person name="Peterson D.G."/>
            <person name="Frelichowski J.E."/>
            <person name="Scheffler J.A."/>
            <person name="Scheffler B.E."/>
            <person name="Wendel J.F."/>
        </authorList>
    </citation>
    <scope>NUCLEOTIDE SEQUENCE [LARGE SCALE GENOMIC DNA]</scope>
    <source>
        <strain evidence="1">27</strain>
        <tissue evidence="1">Leaf</tissue>
    </source>
</reference>
<organism evidence="1 2">
    <name type="scientific">Gossypium davidsonii</name>
    <name type="common">Davidson's cotton</name>
    <name type="synonym">Gossypium klotzschianum subsp. davidsonii</name>
    <dbReference type="NCBI Taxonomy" id="34287"/>
    <lineage>
        <taxon>Eukaryota</taxon>
        <taxon>Viridiplantae</taxon>
        <taxon>Streptophyta</taxon>
        <taxon>Embryophyta</taxon>
        <taxon>Tracheophyta</taxon>
        <taxon>Spermatophyta</taxon>
        <taxon>Magnoliopsida</taxon>
        <taxon>eudicotyledons</taxon>
        <taxon>Gunneridae</taxon>
        <taxon>Pentapetalae</taxon>
        <taxon>rosids</taxon>
        <taxon>malvids</taxon>
        <taxon>Malvales</taxon>
        <taxon>Malvaceae</taxon>
        <taxon>Malvoideae</taxon>
        <taxon>Gossypium</taxon>
    </lineage>
</organism>
<evidence type="ECO:0000313" key="1">
    <source>
        <dbReference type="EMBL" id="MBA0637359.1"/>
    </source>
</evidence>